<reference evidence="8" key="1">
    <citation type="journal article" date="2015" name="Nature">
        <title>Complex archaea that bridge the gap between prokaryotes and eukaryotes.</title>
        <authorList>
            <person name="Spang A."/>
            <person name="Saw J.H."/>
            <person name="Jorgensen S.L."/>
            <person name="Zaremba-Niedzwiedzka K."/>
            <person name="Martijn J."/>
            <person name="Lind A.E."/>
            <person name="van Eijk R."/>
            <person name="Schleper C."/>
            <person name="Guy L."/>
            <person name="Ettema T.J."/>
        </authorList>
    </citation>
    <scope>NUCLEOTIDE SEQUENCE</scope>
</reference>
<dbReference type="Gene3D" id="3.40.50.2300">
    <property type="match status" value="1"/>
</dbReference>
<dbReference type="GO" id="GO:0006355">
    <property type="term" value="P:regulation of DNA-templated transcription"/>
    <property type="evidence" value="ECO:0007669"/>
    <property type="project" value="InterPro"/>
</dbReference>
<dbReference type="Gene3D" id="3.40.50.300">
    <property type="entry name" value="P-loop containing nucleotide triphosphate hydrolases"/>
    <property type="match status" value="1"/>
</dbReference>
<accession>A0A0F9D8F1</accession>
<dbReference type="Pfam" id="PF00158">
    <property type="entry name" value="Sigma54_activat"/>
    <property type="match status" value="1"/>
</dbReference>
<dbReference type="GO" id="GO:0005524">
    <property type="term" value="F:ATP binding"/>
    <property type="evidence" value="ECO:0007669"/>
    <property type="project" value="UniProtKB-KW"/>
</dbReference>
<dbReference type="PROSITE" id="PS50045">
    <property type="entry name" value="SIGMA54_INTERACT_4"/>
    <property type="match status" value="1"/>
</dbReference>
<evidence type="ECO:0000259" key="7">
    <source>
        <dbReference type="PROSITE" id="PS50110"/>
    </source>
</evidence>
<dbReference type="AlphaFoldDB" id="A0A0F9D8F1"/>
<dbReference type="EMBL" id="LAZR01032764">
    <property type="protein sequence ID" value="KKL49981.1"/>
    <property type="molecule type" value="Genomic_DNA"/>
</dbReference>
<dbReference type="InterPro" id="IPR001789">
    <property type="entry name" value="Sig_transdc_resp-reg_receiver"/>
</dbReference>
<dbReference type="SUPFAM" id="SSF52540">
    <property type="entry name" value="P-loop containing nucleoside triphosphate hydrolases"/>
    <property type="match status" value="1"/>
</dbReference>
<evidence type="ECO:0000313" key="8">
    <source>
        <dbReference type="EMBL" id="KKL49981.1"/>
    </source>
</evidence>
<evidence type="ECO:0000256" key="1">
    <source>
        <dbReference type="ARBA" id="ARBA00022553"/>
    </source>
</evidence>
<dbReference type="InterPro" id="IPR011006">
    <property type="entry name" value="CheY-like_superfamily"/>
</dbReference>
<dbReference type="PROSITE" id="PS00676">
    <property type="entry name" value="SIGMA54_INTERACT_2"/>
    <property type="match status" value="1"/>
</dbReference>
<dbReference type="InterPro" id="IPR025943">
    <property type="entry name" value="Sigma_54_int_dom_ATP-bd_2"/>
</dbReference>
<dbReference type="GO" id="GO:0000160">
    <property type="term" value="P:phosphorelay signal transduction system"/>
    <property type="evidence" value="ECO:0007669"/>
    <property type="project" value="InterPro"/>
</dbReference>
<dbReference type="PANTHER" id="PTHR32071:SF113">
    <property type="entry name" value="ALGINATE BIOSYNTHESIS TRANSCRIPTIONAL REGULATORY PROTEIN ALGB"/>
    <property type="match status" value="1"/>
</dbReference>
<evidence type="ECO:0000256" key="3">
    <source>
        <dbReference type="ARBA" id="ARBA00022840"/>
    </source>
</evidence>
<dbReference type="PROSITE" id="PS00675">
    <property type="entry name" value="SIGMA54_INTERACT_1"/>
    <property type="match status" value="1"/>
</dbReference>
<proteinExistence type="predicted"/>
<keyword evidence="5" id="KW-0804">Transcription</keyword>
<dbReference type="FunFam" id="3.40.50.2300:FF:000018">
    <property type="entry name" value="DNA-binding transcriptional regulator NtrC"/>
    <property type="match status" value="1"/>
</dbReference>
<feature type="domain" description="Sigma-54 factor interaction" evidence="6">
    <location>
        <begin position="146"/>
        <end position="272"/>
    </location>
</feature>
<dbReference type="SMART" id="SM00448">
    <property type="entry name" value="REC"/>
    <property type="match status" value="1"/>
</dbReference>
<dbReference type="SUPFAM" id="SSF52172">
    <property type="entry name" value="CheY-like"/>
    <property type="match status" value="1"/>
</dbReference>
<dbReference type="InterPro" id="IPR002078">
    <property type="entry name" value="Sigma_54_int"/>
</dbReference>
<evidence type="ECO:0000256" key="2">
    <source>
        <dbReference type="ARBA" id="ARBA00022741"/>
    </source>
</evidence>
<keyword evidence="1" id="KW-0597">Phosphoprotein</keyword>
<sequence length="272" mass="30352">MKAKKNRILVVDDERDICRALEFILSAEGYGVETVSSGEDALRKFQKKHYDLVLSDLRMEGMDGMELLEKIKGMDPSTIFIIMTAFASVDNAVEAMKKGAEDYIVKPFVNDDVKMSIRRLLDYRNLMRENELLRREISNRVSDNRFVGNSPQVREMFQMLEKVIPTKSNILILGESGTGKGVIAEIIHSNSPRAERPFLSINCSAIPDTLLESELFGYKKGAFTGANSDKVGLIASADGGTLFLDEIGDMPVMLQSKLLKVLEHGEVLRLGD</sequence>
<evidence type="ECO:0000256" key="5">
    <source>
        <dbReference type="ARBA" id="ARBA00023163"/>
    </source>
</evidence>
<evidence type="ECO:0008006" key="9">
    <source>
        <dbReference type="Google" id="ProtNLM"/>
    </source>
</evidence>
<dbReference type="PANTHER" id="PTHR32071">
    <property type="entry name" value="TRANSCRIPTIONAL REGULATORY PROTEIN"/>
    <property type="match status" value="1"/>
</dbReference>
<comment type="caution">
    <text evidence="8">The sequence shown here is derived from an EMBL/GenBank/DDBJ whole genome shotgun (WGS) entry which is preliminary data.</text>
</comment>
<dbReference type="InterPro" id="IPR025662">
    <property type="entry name" value="Sigma_54_int_dom_ATP-bd_1"/>
</dbReference>
<organism evidence="8">
    <name type="scientific">marine sediment metagenome</name>
    <dbReference type="NCBI Taxonomy" id="412755"/>
    <lineage>
        <taxon>unclassified sequences</taxon>
        <taxon>metagenomes</taxon>
        <taxon>ecological metagenomes</taxon>
    </lineage>
</organism>
<dbReference type="CDD" id="cd00009">
    <property type="entry name" value="AAA"/>
    <property type="match status" value="1"/>
</dbReference>
<evidence type="ECO:0000256" key="4">
    <source>
        <dbReference type="ARBA" id="ARBA00023015"/>
    </source>
</evidence>
<protein>
    <recommendedName>
        <fullName evidence="9">Response regulatory domain-containing protein</fullName>
    </recommendedName>
</protein>
<feature type="domain" description="Response regulatory" evidence="7">
    <location>
        <begin position="7"/>
        <end position="121"/>
    </location>
</feature>
<name>A0A0F9D8F1_9ZZZZ</name>
<keyword evidence="4" id="KW-0805">Transcription regulation</keyword>
<evidence type="ECO:0000259" key="6">
    <source>
        <dbReference type="PROSITE" id="PS50045"/>
    </source>
</evidence>
<dbReference type="PROSITE" id="PS50110">
    <property type="entry name" value="RESPONSE_REGULATORY"/>
    <property type="match status" value="1"/>
</dbReference>
<gene>
    <name evidence="8" type="ORF">LCGC14_2310060</name>
</gene>
<dbReference type="InterPro" id="IPR027417">
    <property type="entry name" value="P-loop_NTPase"/>
</dbReference>
<feature type="non-terminal residue" evidence="8">
    <location>
        <position position="272"/>
    </location>
</feature>
<dbReference type="Pfam" id="PF00072">
    <property type="entry name" value="Response_reg"/>
    <property type="match status" value="1"/>
</dbReference>
<keyword evidence="3" id="KW-0067">ATP-binding</keyword>
<keyword evidence="2" id="KW-0547">Nucleotide-binding</keyword>